<sequence>MMRRLSGILIGGSSHVGKTTLARRLAEALGWNMVSTDSLARHPGRPWPSVRQPVAEYYARLSPETIYWFLRVHHENMWPGIRRIIEEELQAGRPFVFEGSALRPESIAPLVSEAIAGVFLHADNDFLQERMQSEAGYRQAGEADRRVMDSFIERSLRDNSEMRADAEKHGLRMVDVADAGAVTGLFDELVPGA</sequence>
<organism evidence="1 2">
    <name type="scientific">Rhizobium puerariae</name>
    <dbReference type="NCBI Taxonomy" id="1585791"/>
    <lineage>
        <taxon>Bacteria</taxon>
        <taxon>Pseudomonadati</taxon>
        <taxon>Pseudomonadota</taxon>
        <taxon>Alphaproteobacteria</taxon>
        <taxon>Hyphomicrobiales</taxon>
        <taxon>Rhizobiaceae</taxon>
        <taxon>Rhizobium/Agrobacterium group</taxon>
        <taxon>Rhizobium</taxon>
    </lineage>
</organism>
<evidence type="ECO:0000313" key="2">
    <source>
        <dbReference type="Proteomes" id="UP001589692"/>
    </source>
</evidence>
<name>A0ABV6A9G1_9HYPH</name>
<proteinExistence type="predicted"/>
<reference evidence="1 2" key="1">
    <citation type="submission" date="2024-09" db="EMBL/GenBank/DDBJ databases">
        <authorList>
            <person name="Sun Q."/>
            <person name="Mori K."/>
        </authorList>
    </citation>
    <scope>NUCLEOTIDE SEQUENCE [LARGE SCALE GENOMIC DNA]</scope>
    <source>
        <strain evidence="1 2">TBRC 4938</strain>
    </source>
</reference>
<accession>A0ABV6A9G1</accession>
<dbReference type="SUPFAM" id="SSF52540">
    <property type="entry name" value="P-loop containing nucleoside triphosphate hydrolases"/>
    <property type="match status" value="1"/>
</dbReference>
<dbReference type="InterPro" id="IPR027417">
    <property type="entry name" value="P-loop_NTPase"/>
</dbReference>
<keyword evidence="2" id="KW-1185">Reference proteome</keyword>
<dbReference type="Proteomes" id="UP001589692">
    <property type="component" value="Unassembled WGS sequence"/>
</dbReference>
<gene>
    <name evidence="1" type="ORF">ACFFP0_00250</name>
</gene>
<dbReference type="EMBL" id="JBHMAA010000001">
    <property type="protein sequence ID" value="MFB9947252.1"/>
    <property type="molecule type" value="Genomic_DNA"/>
</dbReference>
<comment type="caution">
    <text evidence="1">The sequence shown here is derived from an EMBL/GenBank/DDBJ whole genome shotgun (WGS) entry which is preliminary data.</text>
</comment>
<evidence type="ECO:0000313" key="1">
    <source>
        <dbReference type="EMBL" id="MFB9947252.1"/>
    </source>
</evidence>
<dbReference type="Gene3D" id="3.40.50.300">
    <property type="entry name" value="P-loop containing nucleotide triphosphate hydrolases"/>
    <property type="match status" value="1"/>
</dbReference>
<dbReference type="RefSeq" id="WP_377254322.1">
    <property type="nucleotide sequence ID" value="NZ_JBHMAA010000001.1"/>
</dbReference>
<protein>
    <submittedName>
        <fullName evidence="1">AAA family ATPase</fullName>
    </submittedName>
</protein>
<dbReference type="Pfam" id="PF13671">
    <property type="entry name" value="AAA_33"/>
    <property type="match status" value="1"/>
</dbReference>